<dbReference type="STRING" id="490189.SAMN02927903_02959"/>
<gene>
    <name evidence="4" type="ORF">SAMN02927903_02959</name>
</gene>
<dbReference type="Proteomes" id="UP000199354">
    <property type="component" value="Unassembled WGS sequence"/>
</dbReference>
<dbReference type="InterPro" id="IPR029028">
    <property type="entry name" value="Alpha/beta_knot_MTases"/>
</dbReference>
<evidence type="ECO:0000256" key="2">
    <source>
        <dbReference type="ARBA" id="ARBA00022679"/>
    </source>
</evidence>
<feature type="domain" description="tRNA/rRNA methyltransferase SpoU type" evidence="3">
    <location>
        <begin position="3"/>
        <end position="155"/>
    </location>
</feature>
<name>A0A1G5JYM9_9FLAO</name>
<keyword evidence="5" id="KW-1185">Reference proteome</keyword>
<dbReference type="GO" id="GO:0032259">
    <property type="term" value="P:methylation"/>
    <property type="evidence" value="ECO:0007669"/>
    <property type="project" value="UniProtKB-KW"/>
</dbReference>
<dbReference type="InterPro" id="IPR004441">
    <property type="entry name" value="rRNA_MeTrfase_TrmH"/>
</dbReference>
<dbReference type="OrthoDB" id="9785673at2"/>
<keyword evidence="2 4" id="KW-0808">Transferase</keyword>
<dbReference type="Gene3D" id="3.40.1280.10">
    <property type="match status" value="1"/>
</dbReference>
<dbReference type="RefSeq" id="WP_091145928.1">
    <property type="nucleotide sequence ID" value="NZ_FMVF01000017.1"/>
</dbReference>
<dbReference type="GO" id="GO:0008173">
    <property type="term" value="F:RNA methyltransferase activity"/>
    <property type="evidence" value="ECO:0007669"/>
    <property type="project" value="InterPro"/>
</dbReference>
<dbReference type="EMBL" id="FMVF01000017">
    <property type="protein sequence ID" value="SCY92960.1"/>
    <property type="molecule type" value="Genomic_DNA"/>
</dbReference>
<evidence type="ECO:0000259" key="3">
    <source>
        <dbReference type="Pfam" id="PF00588"/>
    </source>
</evidence>
<evidence type="ECO:0000256" key="1">
    <source>
        <dbReference type="ARBA" id="ARBA00022603"/>
    </source>
</evidence>
<dbReference type="PANTHER" id="PTHR46429">
    <property type="entry name" value="23S RRNA (GUANOSINE-2'-O-)-METHYLTRANSFERASE RLMB"/>
    <property type="match status" value="1"/>
</dbReference>
<proteinExistence type="predicted"/>
<sequence length="164" mass="18267">MELIAVLENPNYIINIGHVIRNVNALGIDQLFVVDGLHRLEDDLEVLRKRKTLLKHSSGAVQFTRIRRFDTAQQCLDYLSQNDFLSIGTSPHGGDRNFLLHEARFDAPKLAIWFGDEANGLTQLVLDACAFCVTIAMRGAVESLNLATTTGIVLHTAVVQRQLK</sequence>
<dbReference type="Pfam" id="PF00588">
    <property type="entry name" value="SpoU_methylase"/>
    <property type="match status" value="1"/>
</dbReference>
<dbReference type="GO" id="GO:0003723">
    <property type="term" value="F:RNA binding"/>
    <property type="evidence" value="ECO:0007669"/>
    <property type="project" value="InterPro"/>
</dbReference>
<evidence type="ECO:0000313" key="5">
    <source>
        <dbReference type="Proteomes" id="UP000199354"/>
    </source>
</evidence>
<reference evidence="4 5" key="1">
    <citation type="submission" date="2016-10" db="EMBL/GenBank/DDBJ databases">
        <authorList>
            <person name="de Groot N.N."/>
        </authorList>
    </citation>
    <scope>NUCLEOTIDE SEQUENCE [LARGE SCALE GENOMIC DNA]</scope>
    <source>
        <strain evidence="4 5">CGMCC 1.7031</strain>
    </source>
</reference>
<dbReference type="GO" id="GO:0006396">
    <property type="term" value="P:RNA processing"/>
    <property type="evidence" value="ECO:0007669"/>
    <property type="project" value="InterPro"/>
</dbReference>
<dbReference type="GO" id="GO:0005829">
    <property type="term" value="C:cytosol"/>
    <property type="evidence" value="ECO:0007669"/>
    <property type="project" value="TreeGrafter"/>
</dbReference>
<dbReference type="AlphaFoldDB" id="A0A1G5JYM9"/>
<organism evidence="4 5">
    <name type="scientific">Flavobacterium caeni</name>
    <dbReference type="NCBI Taxonomy" id="490189"/>
    <lineage>
        <taxon>Bacteria</taxon>
        <taxon>Pseudomonadati</taxon>
        <taxon>Bacteroidota</taxon>
        <taxon>Flavobacteriia</taxon>
        <taxon>Flavobacteriales</taxon>
        <taxon>Flavobacteriaceae</taxon>
        <taxon>Flavobacterium</taxon>
    </lineage>
</organism>
<dbReference type="PANTHER" id="PTHR46429:SF1">
    <property type="entry name" value="23S RRNA (GUANOSINE-2'-O-)-METHYLTRANSFERASE RLMB"/>
    <property type="match status" value="1"/>
</dbReference>
<accession>A0A1G5JYM9</accession>
<evidence type="ECO:0000313" key="4">
    <source>
        <dbReference type="EMBL" id="SCY92960.1"/>
    </source>
</evidence>
<dbReference type="InterPro" id="IPR029026">
    <property type="entry name" value="tRNA_m1G_MTases_N"/>
</dbReference>
<protein>
    <submittedName>
        <fullName evidence="4">tRNA (Guanosine-2'-O-)-methyltransferase</fullName>
    </submittedName>
</protein>
<dbReference type="SUPFAM" id="SSF75217">
    <property type="entry name" value="alpha/beta knot"/>
    <property type="match status" value="1"/>
</dbReference>
<dbReference type="InterPro" id="IPR001537">
    <property type="entry name" value="SpoU_MeTrfase"/>
</dbReference>
<keyword evidence="1 4" id="KW-0489">Methyltransferase</keyword>